<feature type="compositionally biased region" description="Basic and acidic residues" evidence="1">
    <location>
        <begin position="111"/>
        <end position="133"/>
    </location>
</feature>
<reference evidence="2" key="1">
    <citation type="submission" date="2022-08" db="EMBL/GenBank/DDBJ databases">
        <authorList>
            <consortium name="DOE Joint Genome Institute"/>
            <person name="Min B."/>
            <person name="Sierra-Patev S."/>
            <person name="Naranjo-Ortiz M."/>
            <person name="Looney B."/>
            <person name="Konkel Z."/>
            <person name="Slot J.C."/>
            <person name="Sakamoto Y."/>
            <person name="Steenwyk J.L."/>
            <person name="Rokas A."/>
            <person name="Carro J."/>
            <person name="Camarero S."/>
            <person name="Ferreira P."/>
            <person name="Molpeceres G."/>
            <person name="Ruiz-duenas F.J."/>
            <person name="Serrano A."/>
            <person name="Henrissat B."/>
            <person name="Drula E."/>
            <person name="Hughes K.W."/>
            <person name="Mata J.L."/>
            <person name="Ishikawa N.K."/>
            <person name="Vargas-Isla R."/>
            <person name="Ushijima S."/>
            <person name="Smith C.A."/>
            <person name="Ahrendt S."/>
            <person name="Andreopoulos W."/>
            <person name="He G."/>
            <person name="LaButti K."/>
            <person name="Lipzen A."/>
            <person name="Ng V."/>
            <person name="Riley R."/>
            <person name="Sandor L."/>
            <person name="Barry K."/>
            <person name="Martinez A.T."/>
            <person name="Xiao Y."/>
            <person name="Gibbons J.G."/>
            <person name="Terashima K."/>
            <person name="Hibbett D.S."/>
            <person name="Grigoriev I.V."/>
        </authorList>
    </citation>
    <scope>NUCLEOTIDE SEQUENCE</scope>
    <source>
        <strain evidence="2">ET3784</strain>
    </source>
</reference>
<evidence type="ECO:0000313" key="3">
    <source>
        <dbReference type="Proteomes" id="UP001176059"/>
    </source>
</evidence>
<dbReference type="AlphaFoldDB" id="A0AA38J1S8"/>
<evidence type="ECO:0000313" key="2">
    <source>
        <dbReference type="EMBL" id="KAJ3711238.1"/>
    </source>
</evidence>
<keyword evidence="3" id="KW-1185">Reference proteome</keyword>
<dbReference type="Proteomes" id="UP001176059">
    <property type="component" value="Unassembled WGS sequence"/>
</dbReference>
<dbReference type="EMBL" id="JANVFO010000122">
    <property type="protein sequence ID" value="KAJ3711238.1"/>
    <property type="molecule type" value="Genomic_DNA"/>
</dbReference>
<feature type="region of interest" description="Disordered" evidence="1">
    <location>
        <begin position="1"/>
        <end position="180"/>
    </location>
</feature>
<evidence type="ECO:0000256" key="1">
    <source>
        <dbReference type="SAM" id="MobiDB-lite"/>
    </source>
</evidence>
<feature type="compositionally biased region" description="Polar residues" evidence="1">
    <location>
        <begin position="12"/>
        <end position="36"/>
    </location>
</feature>
<protein>
    <submittedName>
        <fullName evidence="2">Uncharacterized protein</fullName>
    </submittedName>
</protein>
<feature type="compositionally biased region" description="Polar residues" evidence="1">
    <location>
        <begin position="275"/>
        <end position="287"/>
    </location>
</feature>
<sequence>MSEYLNDGRLSGQISTEDNHIGGQNQNDPHTNFIDSQKQEHSSDNQVYNGENTIDPNVYEQRNVGNQDQNGPANDQGVHHKSSAPDNNASNPSAQEVGTERPISLTENDVDSSRRPIERRQGSPEDTRSEIKVAHNVSSAHVESQNDETRENVTADLGVDQQSSDQAQERHEIQKPGAAKILDEAVTRDVSSSVPFRGLNNQRSGLDVVSDTTDGSRSPSIVESRKYPQGISSDIQMDGIHRDGSNGVMNVDEQRPSPTQEHDSNLGDQGAELDSQVQIKNQGNHSRPTNEIRESVPPAQADIKETAIVSNPKTRKDQNVDGTQNVEHNRNSDENAERYHSTCDRTGDVQKPEERESLPSQRTATEHHGANSLSSQEAVSNERSLDTHDMSNVASGGPERSESGSRIEAGTRIDTRPTRVRIRKD</sequence>
<gene>
    <name evidence="2" type="ORF">DFJ43DRAFT_113906</name>
</gene>
<proteinExistence type="predicted"/>
<reference evidence="2" key="2">
    <citation type="journal article" date="2023" name="Proc. Natl. Acad. Sci. U.S.A.">
        <title>A global phylogenomic analysis of the shiitake genus Lentinula.</title>
        <authorList>
            <person name="Sierra-Patev S."/>
            <person name="Min B."/>
            <person name="Naranjo-Ortiz M."/>
            <person name="Looney B."/>
            <person name="Konkel Z."/>
            <person name="Slot J.C."/>
            <person name="Sakamoto Y."/>
            <person name="Steenwyk J.L."/>
            <person name="Rokas A."/>
            <person name="Carro J."/>
            <person name="Camarero S."/>
            <person name="Ferreira P."/>
            <person name="Molpeceres G."/>
            <person name="Ruiz-Duenas F.J."/>
            <person name="Serrano A."/>
            <person name="Henrissat B."/>
            <person name="Drula E."/>
            <person name="Hughes K.W."/>
            <person name="Mata J.L."/>
            <person name="Ishikawa N.K."/>
            <person name="Vargas-Isla R."/>
            <person name="Ushijima S."/>
            <person name="Smith C.A."/>
            <person name="Donoghue J."/>
            <person name="Ahrendt S."/>
            <person name="Andreopoulos W."/>
            <person name="He G."/>
            <person name="LaButti K."/>
            <person name="Lipzen A."/>
            <person name="Ng V."/>
            <person name="Riley R."/>
            <person name="Sandor L."/>
            <person name="Barry K."/>
            <person name="Martinez A.T."/>
            <person name="Xiao Y."/>
            <person name="Gibbons J.G."/>
            <person name="Terashima K."/>
            <person name="Grigoriev I.V."/>
            <person name="Hibbett D."/>
        </authorList>
    </citation>
    <scope>NUCLEOTIDE SEQUENCE</scope>
    <source>
        <strain evidence="2">ET3784</strain>
    </source>
</reference>
<feature type="compositionally biased region" description="Polar residues" evidence="1">
    <location>
        <begin position="371"/>
        <end position="382"/>
    </location>
</feature>
<feature type="compositionally biased region" description="Basic and acidic residues" evidence="1">
    <location>
        <begin position="252"/>
        <end position="265"/>
    </location>
</feature>
<feature type="compositionally biased region" description="Polar residues" evidence="1">
    <location>
        <begin position="63"/>
        <end position="73"/>
    </location>
</feature>
<comment type="caution">
    <text evidence="2">The sequence shown here is derived from an EMBL/GenBank/DDBJ whole genome shotgun (WGS) entry which is preliminary data.</text>
</comment>
<feature type="compositionally biased region" description="Basic and acidic residues" evidence="1">
    <location>
        <begin position="399"/>
        <end position="417"/>
    </location>
</feature>
<feature type="compositionally biased region" description="Low complexity" evidence="1">
    <location>
        <begin position="84"/>
        <end position="94"/>
    </location>
</feature>
<name>A0AA38J1S8_9AGAR</name>
<accession>A0AA38J1S8</accession>
<feature type="region of interest" description="Disordered" evidence="1">
    <location>
        <begin position="193"/>
        <end position="425"/>
    </location>
</feature>
<feature type="compositionally biased region" description="Basic and acidic residues" evidence="1">
    <location>
        <begin position="327"/>
        <end position="357"/>
    </location>
</feature>
<feature type="compositionally biased region" description="Polar residues" evidence="1">
    <location>
        <begin position="44"/>
        <end position="55"/>
    </location>
</feature>
<feature type="compositionally biased region" description="Polar residues" evidence="1">
    <location>
        <begin position="193"/>
        <end position="221"/>
    </location>
</feature>
<organism evidence="2 3">
    <name type="scientific">Lentinula guzmanii</name>
    <dbReference type="NCBI Taxonomy" id="2804957"/>
    <lineage>
        <taxon>Eukaryota</taxon>
        <taxon>Fungi</taxon>
        <taxon>Dikarya</taxon>
        <taxon>Basidiomycota</taxon>
        <taxon>Agaricomycotina</taxon>
        <taxon>Agaricomycetes</taxon>
        <taxon>Agaricomycetidae</taxon>
        <taxon>Agaricales</taxon>
        <taxon>Marasmiineae</taxon>
        <taxon>Omphalotaceae</taxon>
        <taxon>Lentinula</taxon>
    </lineage>
</organism>